<keyword evidence="2" id="KW-1185">Reference proteome</keyword>
<comment type="caution">
    <text evidence="1">The sequence shown here is derived from an EMBL/GenBank/DDBJ whole genome shotgun (WGS) entry which is preliminary data.</text>
</comment>
<organism evidence="1 2">
    <name type="scientific">Lysinibacillus antri</name>
    <dbReference type="NCBI Taxonomy" id="2498145"/>
    <lineage>
        <taxon>Bacteria</taxon>
        <taxon>Bacillati</taxon>
        <taxon>Bacillota</taxon>
        <taxon>Bacilli</taxon>
        <taxon>Bacillales</taxon>
        <taxon>Bacillaceae</taxon>
        <taxon>Lysinibacillus</taxon>
    </lineage>
</organism>
<reference evidence="1 2" key="1">
    <citation type="submission" date="2018-12" db="EMBL/GenBank/DDBJ databases">
        <title>Lysinibacillus antri sp. nov., isolated from a cave soil.</title>
        <authorList>
            <person name="Narsing Rao M.P."/>
            <person name="Zhang H."/>
            <person name="Dong Z.-Y."/>
            <person name="Niu X.-K."/>
            <person name="Zhang K."/>
            <person name="Fang B.-Z."/>
            <person name="Kang Y.-Q."/>
            <person name="Xiao M."/>
            <person name="Li W.-J."/>
        </authorList>
    </citation>
    <scope>NUCLEOTIDE SEQUENCE [LARGE SCALE GENOMIC DNA]</scope>
    <source>
        <strain evidence="1 2">SYSU K30002</strain>
    </source>
</reference>
<sequence length="131" mass="15130">MIIDREILLLEKAIGRSDYPGARKILELHAEKFRRPHIRSKLNMEALALLNCVDELNNEDNKELYSRETQLIIQHINKLAYDCRFSEIKRFTFLQKDLLANPKIYNALNSDAKALIAPPSSEVNDHLTVLS</sequence>
<protein>
    <submittedName>
        <fullName evidence="1">Uncharacterized protein</fullName>
    </submittedName>
</protein>
<gene>
    <name evidence="1" type="ORF">EK386_08315</name>
</gene>
<dbReference type="RefSeq" id="WP_126658701.1">
    <property type="nucleotide sequence ID" value="NZ_RYYR01000009.1"/>
</dbReference>
<dbReference type="EMBL" id="RYYR01000009">
    <property type="protein sequence ID" value="RUL53561.1"/>
    <property type="molecule type" value="Genomic_DNA"/>
</dbReference>
<dbReference type="Proteomes" id="UP000287910">
    <property type="component" value="Unassembled WGS sequence"/>
</dbReference>
<dbReference type="AlphaFoldDB" id="A0A3S0QQ62"/>
<name>A0A3S0QQ62_9BACI</name>
<evidence type="ECO:0000313" key="1">
    <source>
        <dbReference type="EMBL" id="RUL53561.1"/>
    </source>
</evidence>
<evidence type="ECO:0000313" key="2">
    <source>
        <dbReference type="Proteomes" id="UP000287910"/>
    </source>
</evidence>
<proteinExistence type="predicted"/>
<accession>A0A3S0QQ62</accession>